<evidence type="ECO:0008006" key="4">
    <source>
        <dbReference type="Google" id="ProtNLM"/>
    </source>
</evidence>
<reference evidence="2 3" key="1">
    <citation type="journal article" date="2023" name="Sci. Data">
        <title>Genome assembly of the Korean intertidal mud-creeper Batillaria attramentaria.</title>
        <authorList>
            <person name="Patra A.K."/>
            <person name="Ho P.T."/>
            <person name="Jun S."/>
            <person name="Lee S.J."/>
            <person name="Kim Y."/>
            <person name="Won Y.J."/>
        </authorList>
    </citation>
    <scope>NUCLEOTIDE SEQUENCE [LARGE SCALE GENOMIC DNA]</scope>
    <source>
        <strain evidence="2">Wonlab-2016</strain>
    </source>
</reference>
<name>A0ABD0M8G7_9CAEN</name>
<evidence type="ECO:0000256" key="1">
    <source>
        <dbReference type="SAM" id="SignalP"/>
    </source>
</evidence>
<sequence length="146" mass="16111">MKSALQYTLTILELWFSPGANANICSSNGSAALRPLLRTAVSDCSACVRIFHGNPRGWQPRQRRSVSVLPQWYRATNISSSVVLPTESVYGETEAKPWPRPLSSKVLTRLMSVLTDRRRPAGTRLVSLTQQESKVRSVTEAVSLPG</sequence>
<dbReference type="EMBL" id="JACVVK020000002">
    <property type="protein sequence ID" value="KAK7508220.1"/>
    <property type="molecule type" value="Genomic_DNA"/>
</dbReference>
<evidence type="ECO:0000313" key="2">
    <source>
        <dbReference type="EMBL" id="KAK7508220.1"/>
    </source>
</evidence>
<accession>A0ABD0M8G7</accession>
<keyword evidence="1" id="KW-0732">Signal</keyword>
<organism evidence="2 3">
    <name type="scientific">Batillaria attramentaria</name>
    <dbReference type="NCBI Taxonomy" id="370345"/>
    <lineage>
        <taxon>Eukaryota</taxon>
        <taxon>Metazoa</taxon>
        <taxon>Spiralia</taxon>
        <taxon>Lophotrochozoa</taxon>
        <taxon>Mollusca</taxon>
        <taxon>Gastropoda</taxon>
        <taxon>Caenogastropoda</taxon>
        <taxon>Sorbeoconcha</taxon>
        <taxon>Cerithioidea</taxon>
        <taxon>Batillariidae</taxon>
        <taxon>Batillaria</taxon>
    </lineage>
</organism>
<dbReference type="Proteomes" id="UP001519460">
    <property type="component" value="Unassembled WGS sequence"/>
</dbReference>
<gene>
    <name evidence="2" type="ORF">BaRGS_00000459</name>
</gene>
<dbReference type="AlphaFoldDB" id="A0ABD0M8G7"/>
<keyword evidence="3" id="KW-1185">Reference proteome</keyword>
<feature type="chain" id="PRO_5044823141" description="Secreted protein" evidence="1">
    <location>
        <begin position="23"/>
        <end position="146"/>
    </location>
</feature>
<comment type="caution">
    <text evidence="2">The sequence shown here is derived from an EMBL/GenBank/DDBJ whole genome shotgun (WGS) entry which is preliminary data.</text>
</comment>
<evidence type="ECO:0000313" key="3">
    <source>
        <dbReference type="Proteomes" id="UP001519460"/>
    </source>
</evidence>
<proteinExistence type="predicted"/>
<feature type="signal peptide" evidence="1">
    <location>
        <begin position="1"/>
        <end position="22"/>
    </location>
</feature>
<protein>
    <recommendedName>
        <fullName evidence="4">Secreted protein</fullName>
    </recommendedName>
</protein>